<evidence type="ECO:0000313" key="6">
    <source>
        <dbReference type="EMBL" id="TQM01913.1"/>
    </source>
</evidence>
<protein>
    <submittedName>
        <fullName evidence="6">IclR family transcriptional regulator</fullName>
    </submittedName>
</protein>
<name>A0A543CXR5_9PSEU</name>
<dbReference type="Gene3D" id="1.10.10.10">
    <property type="entry name" value="Winged helix-like DNA-binding domain superfamily/Winged helix DNA-binding domain"/>
    <property type="match status" value="1"/>
</dbReference>
<evidence type="ECO:0000256" key="2">
    <source>
        <dbReference type="ARBA" id="ARBA00023125"/>
    </source>
</evidence>
<sequence length="250" mass="26431">MRSVAAALAVLEAVSERQPAGVTELARALGLPKSTTHRMLATLSELGWIRATDDAPTRWLITSKASAIGSRLQPAQELRAAVAPVMRTLSATTGETVHFSVPDQRWIVLIDKVEGENEVRTTATIGHRAPAHATSAGQAVLAALPESVCRTLLSAAPLEALTPKTIVDVEQLMAELTTVRERGYARCVQGRHLDVAATGAAVLNSVGSPVGALSISMPVHRFPKRLWAEYGRLVMDAAASCSSYPGVGGR</sequence>
<evidence type="ECO:0000259" key="5">
    <source>
        <dbReference type="PROSITE" id="PS51078"/>
    </source>
</evidence>
<evidence type="ECO:0000259" key="4">
    <source>
        <dbReference type="PROSITE" id="PS51077"/>
    </source>
</evidence>
<dbReference type="GO" id="GO:0003700">
    <property type="term" value="F:DNA-binding transcription factor activity"/>
    <property type="evidence" value="ECO:0007669"/>
    <property type="project" value="TreeGrafter"/>
</dbReference>
<dbReference type="GO" id="GO:0003677">
    <property type="term" value="F:DNA binding"/>
    <property type="evidence" value="ECO:0007669"/>
    <property type="project" value="UniProtKB-KW"/>
</dbReference>
<dbReference type="SMART" id="SM00346">
    <property type="entry name" value="HTH_ICLR"/>
    <property type="match status" value="1"/>
</dbReference>
<dbReference type="SUPFAM" id="SSF46785">
    <property type="entry name" value="Winged helix' DNA-binding domain"/>
    <property type="match status" value="1"/>
</dbReference>
<dbReference type="PROSITE" id="PS51077">
    <property type="entry name" value="HTH_ICLR"/>
    <property type="match status" value="1"/>
</dbReference>
<comment type="caution">
    <text evidence="6">The sequence shown here is derived from an EMBL/GenBank/DDBJ whole genome shotgun (WGS) entry which is preliminary data.</text>
</comment>
<evidence type="ECO:0000313" key="7">
    <source>
        <dbReference type="Proteomes" id="UP000315677"/>
    </source>
</evidence>
<organism evidence="6 7">
    <name type="scientific">Pseudonocardia kunmingensis</name>
    <dbReference type="NCBI Taxonomy" id="630975"/>
    <lineage>
        <taxon>Bacteria</taxon>
        <taxon>Bacillati</taxon>
        <taxon>Actinomycetota</taxon>
        <taxon>Actinomycetes</taxon>
        <taxon>Pseudonocardiales</taxon>
        <taxon>Pseudonocardiaceae</taxon>
        <taxon>Pseudonocardia</taxon>
    </lineage>
</organism>
<dbReference type="Gene3D" id="3.30.450.40">
    <property type="match status" value="1"/>
</dbReference>
<evidence type="ECO:0000256" key="3">
    <source>
        <dbReference type="ARBA" id="ARBA00023163"/>
    </source>
</evidence>
<dbReference type="SUPFAM" id="SSF55781">
    <property type="entry name" value="GAF domain-like"/>
    <property type="match status" value="1"/>
</dbReference>
<keyword evidence="2" id="KW-0238">DNA-binding</keyword>
<gene>
    <name evidence="6" type="ORF">FB558_8432</name>
</gene>
<evidence type="ECO:0000256" key="1">
    <source>
        <dbReference type="ARBA" id="ARBA00023015"/>
    </source>
</evidence>
<dbReference type="InterPro" id="IPR014757">
    <property type="entry name" value="Tscrpt_reg_IclR_C"/>
</dbReference>
<dbReference type="InterPro" id="IPR036388">
    <property type="entry name" value="WH-like_DNA-bd_sf"/>
</dbReference>
<dbReference type="Proteomes" id="UP000315677">
    <property type="component" value="Unassembled WGS sequence"/>
</dbReference>
<dbReference type="PROSITE" id="PS51078">
    <property type="entry name" value="ICLR_ED"/>
    <property type="match status" value="1"/>
</dbReference>
<dbReference type="InterPro" id="IPR036390">
    <property type="entry name" value="WH_DNA-bd_sf"/>
</dbReference>
<dbReference type="Pfam" id="PF01614">
    <property type="entry name" value="IclR_C"/>
    <property type="match status" value="1"/>
</dbReference>
<dbReference type="RefSeq" id="WP_170231810.1">
    <property type="nucleotide sequence ID" value="NZ_VFPA01000008.1"/>
</dbReference>
<accession>A0A543CXR5</accession>
<feature type="domain" description="IclR-ED" evidence="5">
    <location>
        <begin position="64"/>
        <end position="247"/>
    </location>
</feature>
<dbReference type="EMBL" id="VFPA01000008">
    <property type="protein sequence ID" value="TQM01913.1"/>
    <property type="molecule type" value="Genomic_DNA"/>
</dbReference>
<dbReference type="Pfam" id="PF09339">
    <property type="entry name" value="HTH_IclR"/>
    <property type="match status" value="1"/>
</dbReference>
<feature type="domain" description="HTH iclR-type" evidence="4">
    <location>
        <begin position="1"/>
        <end position="70"/>
    </location>
</feature>
<keyword evidence="3" id="KW-0804">Transcription</keyword>
<proteinExistence type="predicted"/>
<dbReference type="InterPro" id="IPR005471">
    <property type="entry name" value="Tscrpt_reg_IclR_N"/>
</dbReference>
<dbReference type="AlphaFoldDB" id="A0A543CXR5"/>
<dbReference type="PANTHER" id="PTHR30136">
    <property type="entry name" value="HELIX-TURN-HELIX TRANSCRIPTIONAL REGULATOR, ICLR FAMILY"/>
    <property type="match status" value="1"/>
</dbReference>
<dbReference type="InterPro" id="IPR029016">
    <property type="entry name" value="GAF-like_dom_sf"/>
</dbReference>
<dbReference type="InterPro" id="IPR050707">
    <property type="entry name" value="HTH_MetabolicPath_Reg"/>
</dbReference>
<keyword evidence="1" id="KW-0805">Transcription regulation</keyword>
<reference evidence="6 7" key="1">
    <citation type="submission" date="2019-06" db="EMBL/GenBank/DDBJ databases">
        <title>Sequencing the genomes of 1000 actinobacteria strains.</title>
        <authorList>
            <person name="Klenk H.-P."/>
        </authorList>
    </citation>
    <scope>NUCLEOTIDE SEQUENCE [LARGE SCALE GENOMIC DNA]</scope>
    <source>
        <strain evidence="6 7">DSM 45301</strain>
    </source>
</reference>
<dbReference type="GO" id="GO:0045892">
    <property type="term" value="P:negative regulation of DNA-templated transcription"/>
    <property type="evidence" value="ECO:0007669"/>
    <property type="project" value="TreeGrafter"/>
</dbReference>
<keyword evidence="7" id="KW-1185">Reference proteome</keyword>
<dbReference type="PANTHER" id="PTHR30136:SF24">
    <property type="entry name" value="HTH-TYPE TRANSCRIPTIONAL REPRESSOR ALLR"/>
    <property type="match status" value="1"/>
</dbReference>